<dbReference type="InterPro" id="IPR049559">
    <property type="entry name" value="Rrp6p-like_exo"/>
</dbReference>
<dbReference type="GO" id="GO:0071036">
    <property type="term" value="P:nuclear polyadenylation-dependent snoRNA catabolic process"/>
    <property type="evidence" value="ECO:0007669"/>
    <property type="project" value="TreeGrafter"/>
</dbReference>
<dbReference type="SMART" id="SM00474">
    <property type="entry name" value="35EXOc"/>
    <property type="match status" value="1"/>
</dbReference>
<dbReference type="OMA" id="AVDHFCQ"/>
<comment type="similarity">
    <text evidence="8">Belongs to the exosome component 10/RRP6 family.</text>
</comment>
<dbReference type="GO" id="GO:0071037">
    <property type="term" value="P:nuclear polyadenylation-dependent snRNA catabolic process"/>
    <property type="evidence" value="ECO:0007669"/>
    <property type="project" value="TreeGrafter"/>
</dbReference>
<reference evidence="11" key="2">
    <citation type="submission" date="2015-06" db="UniProtKB">
        <authorList>
            <consortium name="EnsemblMetazoa"/>
        </authorList>
    </citation>
    <scope>IDENTIFICATION</scope>
</reference>
<dbReference type="PANTHER" id="PTHR12124">
    <property type="entry name" value="POLYMYOSITIS/SCLERODERMA AUTOANTIGEN-RELATED"/>
    <property type="match status" value="1"/>
</dbReference>
<dbReference type="SMART" id="SM00341">
    <property type="entry name" value="HRDC"/>
    <property type="match status" value="1"/>
</dbReference>
<dbReference type="PROSITE" id="PS50967">
    <property type="entry name" value="HRDC"/>
    <property type="match status" value="1"/>
</dbReference>
<keyword evidence="3" id="KW-0540">Nuclease</keyword>
<evidence type="ECO:0000256" key="1">
    <source>
        <dbReference type="ARBA" id="ARBA00004123"/>
    </source>
</evidence>
<evidence type="ECO:0000256" key="9">
    <source>
        <dbReference type="ARBA" id="ARBA00070365"/>
    </source>
</evidence>
<evidence type="ECO:0000313" key="12">
    <source>
        <dbReference type="Proteomes" id="UP000015104"/>
    </source>
</evidence>
<dbReference type="Gene3D" id="3.30.420.10">
    <property type="entry name" value="Ribonuclease H-like superfamily/Ribonuclease H"/>
    <property type="match status" value="1"/>
</dbReference>
<dbReference type="GO" id="GO:0000467">
    <property type="term" value="P:exonucleolytic trimming to generate mature 3'-end of 5.8S rRNA from tricistronic rRNA transcript (SSU-rRNA, 5.8S rRNA, LSU-rRNA)"/>
    <property type="evidence" value="ECO:0007669"/>
    <property type="project" value="InterPro"/>
</dbReference>
<dbReference type="Pfam" id="PF00570">
    <property type="entry name" value="HRDC"/>
    <property type="match status" value="1"/>
</dbReference>
<dbReference type="InterPro" id="IPR002562">
    <property type="entry name" value="3'-5'_exonuclease_dom"/>
</dbReference>
<dbReference type="InterPro" id="IPR044876">
    <property type="entry name" value="HRDC_dom_sf"/>
</dbReference>
<keyword evidence="6" id="KW-0269">Exonuclease</keyword>
<dbReference type="Pfam" id="PF08066">
    <property type="entry name" value="PMC2NT"/>
    <property type="match status" value="1"/>
</dbReference>
<keyword evidence="7" id="KW-0539">Nucleus</keyword>
<evidence type="ECO:0000256" key="8">
    <source>
        <dbReference type="ARBA" id="ARBA00043957"/>
    </source>
</evidence>
<evidence type="ECO:0000256" key="4">
    <source>
        <dbReference type="ARBA" id="ARBA00022801"/>
    </source>
</evidence>
<dbReference type="GO" id="GO:0071044">
    <property type="term" value="P:histone mRNA catabolic process"/>
    <property type="evidence" value="ECO:0007669"/>
    <property type="project" value="TreeGrafter"/>
</dbReference>
<dbReference type="GO" id="GO:0071051">
    <property type="term" value="P:poly(A)-dependent snoRNA 3'-end processing"/>
    <property type="evidence" value="ECO:0007669"/>
    <property type="project" value="TreeGrafter"/>
</dbReference>
<dbReference type="KEGG" id="tut:107360605"/>
<keyword evidence="5" id="KW-0271">Exosome</keyword>
<evidence type="ECO:0000256" key="5">
    <source>
        <dbReference type="ARBA" id="ARBA00022835"/>
    </source>
</evidence>
<sequence length="651" mass="74831">MAQQNSAKVNSLDEVTSSLMNSIREAVAASNSFNVDDFDINSTYSSFKNLMEAEEKNMITLISSLAKKARLDDRNVRKSITPEDKFDALCDLNDVIMDRINHSLDEAEGLKKKDQELIVATLNVSKNTAVAISQQRTQWMSNQAQGVKRKRDMVVNLLTAKNIHRPQAKFKDKIDNKSCPFVPSLKEKPNSIRPLAIYMEKDEEGEEHACHPYETELEKWEPTSDMLIPISEPILPVELKEENFHFVDDSVKLKDLMQILKNVKELAIDLEAHSYRSFQGFTCLIQISTRTDDYIIDALELRNELSILNEVFTDPKIIKVFHGADSDIQWLQRDFSVYVVGLFDTGQAAKALNLSHNSLAYLLKHYCNLDVNKVYQLADWRIRPIPQDMLNYAREDTHYLLYIYDTMRKELLDKDPSGKLIKQVFDASREVCLKKYEKPLFKPEGFNMILKRSTASLNPRQLYALKEIYAWRDKLARLEDESTGYILPNHMMLQISDVLPREQQGILACCNPIPPIVKQQLNELHHIILKARDIPIENKVFSTPVPFQRIISTRCLDYDSLIHPRHDLIYTSDSQSLNTLLKDGKGDDIDYSEISAKLSSKSTENLSSPLLDFFQSSTTIKRPELVKKVSSNFISPYQRYVNYISSTRSKN</sequence>
<dbReference type="GO" id="GO:0003727">
    <property type="term" value="F:single-stranded RNA binding"/>
    <property type="evidence" value="ECO:0007669"/>
    <property type="project" value="TreeGrafter"/>
</dbReference>
<protein>
    <recommendedName>
        <fullName evidence="9">Exosome complex component 10 homolog</fullName>
    </recommendedName>
</protein>
<dbReference type="Gene3D" id="1.10.150.80">
    <property type="entry name" value="HRDC domain"/>
    <property type="match status" value="1"/>
</dbReference>
<dbReference type="HOGENOM" id="CLU_010129_1_0_1"/>
<accession>T1K578</accession>
<dbReference type="GO" id="GO:0071040">
    <property type="term" value="P:nuclear polyadenylation-dependent antisense transcript catabolic process"/>
    <property type="evidence" value="ECO:0007669"/>
    <property type="project" value="TreeGrafter"/>
</dbReference>
<name>T1K578_TETUR</name>
<evidence type="ECO:0000256" key="3">
    <source>
        <dbReference type="ARBA" id="ARBA00022722"/>
    </source>
</evidence>
<reference evidence="12" key="1">
    <citation type="submission" date="2011-08" db="EMBL/GenBank/DDBJ databases">
        <authorList>
            <person name="Rombauts S."/>
        </authorList>
    </citation>
    <scope>NUCLEOTIDE SEQUENCE</scope>
    <source>
        <strain evidence="12">London</strain>
    </source>
</reference>
<feature type="domain" description="HRDC" evidence="10">
    <location>
        <begin position="458"/>
        <end position="538"/>
    </location>
</feature>
<evidence type="ECO:0000256" key="2">
    <source>
        <dbReference type="ARBA" id="ARBA00022552"/>
    </source>
</evidence>
<dbReference type="OrthoDB" id="2250022at2759"/>
<dbReference type="FunFam" id="3.30.420.10:FF:000059">
    <property type="entry name" value="Exosome complex exonuclease Rrp6"/>
    <property type="match status" value="1"/>
</dbReference>
<dbReference type="InterPro" id="IPR012588">
    <property type="entry name" value="Exosome-assoc_fac_Rrp6_N"/>
</dbReference>
<dbReference type="GO" id="GO:0000176">
    <property type="term" value="C:nuclear exosome (RNase complex)"/>
    <property type="evidence" value="ECO:0007669"/>
    <property type="project" value="InterPro"/>
</dbReference>
<dbReference type="InterPro" id="IPR036397">
    <property type="entry name" value="RNaseH_sf"/>
</dbReference>
<dbReference type="InterPro" id="IPR045092">
    <property type="entry name" value="Rrp6-like"/>
</dbReference>
<dbReference type="InterPro" id="IPR012337">
    <property type="entry name" value="RNaseH-like_sf"/>
</dbReference>
<dbReference type="GO" id="GO:0000175">
    <property type="term" value="F:3'-5'-RNA exonuclease activity"/>
    <property type="evidence" value="ECO:0007669"/>
    <property type="project" value="InterPro"/>
</dbReference>
<dbReference type="InterPro" id="IPR010997">
    <property type="entry name" value="HRDC-like_sf"/>
</dbReference>
<dbReference type="Proteomes" id="UP000015104">
    <property type="component" value="Unassembled WGS sequence"/>
</dbReference>
<proteinExistence type="inferred from homology"/>
<dbReference type="SUPFAM" id="SSF47819">
    <property type="entry name" value="HRDC-like"/>
    <property type="match status" value="1"/>
</dbReference>
<keyword evidence="4" id="KW-0378">Hydrolase</keyword>
<dbReference type="PANTHER" id="PTHR12124:SF47">
    <property type="entry name" value="EXOSOME COMPONENT 10"/>
    <property type="match status" value="1"/>
</dbReference>
<dbReference type="GO" id="GO:0071035">
    <property type="term" value="P:nuclear polyadenylation-dependent rRNA catabolic process"/>
    <property type="evidence" value="ECO:0007669"/>
    <property type="project" value="TreeGrafter"/>
</dbReference>
<evidence type="ECO:0000259" key="10">
    <source>
        <dbReference type="PROSITE" id="PS50967"/>
    </source>
</evidence>
<evidence type="ECO:0000313" key="11">
    <source>
        <dbReference type="EnsemblMetazoa" id="tetur05g05310.1"/>
    </source>
</evidence>
<evidence type="ECO:0000256" key="7">
    <source>
        <dbReference type="ARBA" id="ARBA00023242"/>
    </source>
</evidence>
<comment type="subcellular location">
    <subcellularLocation>
        <location evidence="1">Nucleus</location>
    </subcellularLocation>
</comment>
<evidence type="ECO:0000256" key="6">
    <source>
        <dbReference type="ARBA" id="ARBA00022839"/>
    </source>
</evidence>
<gene>
    <name evidence="11" type="primary">107360605</name>
</gene>
<dbReference type="FunFam" id="1.10.150.80:FF:000001">
    <property type="entry name" value="Putative exosome component 10"/>
    <property type="match status" value="1"/>
</dbReference>
<dbReference type="InterPro" id="IPR002121">
    <property type="entry name" value="HRDC_dom"/>
</dbReference>
<keyword evidence="12" id="KW-1185">Reference proteome</keyword>
<dbReference type="CDD" id="cd06147">
    <property type="entry name" value="Rrp6p_like_exo"/>
    <property type="match status" value="1"/>
</dbReference>
<dbReference type="STRING" id="32264.T1K578"/>
<dbReference type="Pfam" id="PF01612">
    <property type="entry name" value="DNA_pol_A_exo1"/>
    <property type="match status" value="1"/>
</dbReference>
<dbReference type="AlphaFoldDB" id="T1K578"/>
<dbReference type="GO" id="GO:0000166">
    <property type="term" value="F:nucleotide binding"/>
    <property type="evidence" value="ECO:0007669"/>
    <property type="project" value="InterPro"/>
</dbReference>
<dbReference type="GO" id="GO:0005730">
    <property type="term" value="C:nucleolus"/>
    <property type="evidence" value="ECO:0007669"/>
    <property type="project" value="TreeGrafter"/>
</dbReference>
<organism evidence="11 12">
    <name type="scientific">Tetranychus urticae</name>
    <name type="common">Two-spotted spider mite</name>
    <dbReference type="NCBI Taxonomy" id="32264"/>
    <lineage>
        <taxon>Eukaryota</taxon>
        <taxon>Metazoa</taxon>
        <taxon>Ecdysozoa</taxon>
        <taxon>Arthropoda</taxon>
        <taxon>Chelicerata</taxon>
        <taxon>Arachnida</taxon>
        <taxon>Acari</taxon>
        <taxon>Acariformes</taxon>
        <taxon>Trombidiformes</taxon>
        <taxon>Prostigmata</taxon>
        <taxon>Eleutherengona</taxon>
        <taxon>Raphignathae</taxon>
        <taxon>Tetranychoidea</taxon>
        <taxon>Tetranychidae</taxon>
        <taxon>Tetranychus</taxon>
    </lineage>
</organism>
<dbReference type="EnsemblMetazoa" id="tetur05g05310.1">
    <property type="protein sequence ID" value="tetur05g05310.1"/>
    <property type="gene ID" value="tetur05g05310"/>
</dbReference>
<dbReference type="SUPFAM" id="SSF53098">
    <property type="entry name" value="Ribonuclease H-like"/>
    <property type="match status" value="1"/>
</dbReference>
<dbReference type="GO" id="GO:0071039">
    <property type="term" value="P:nuclear polyadenylation-dependent CUT catabolic process"/>
    <property type="evidence" value="ECO:0007669"/>
    <property type="project" value="TreeGrafter"/>
</dbReference>
<dbReference type="eggNOG" id="KOG2206">
    <property type="taxonomic scope" value="Eukaryota"/>
</dbReference>
<dbReference type="GO" id="GO:0071038">
    <property type="term" value="P:TRAMP-dependent tRNA surveillance pathway"/>
    <property type="evidence" value="ECO:0007669"/>
    <property type="project" value="TreeGrafter"/>
</dbReference>
<keyword evidence="2" id="KW-0698">rRNA processing</keyword>
<dbReference type="EMBL" id="CAEY01001585">
    <property type="status" value="NOT_ANNOTATED_CDS"/>
    <property type="molecule type" value="Genomic_DNA"/>
</dbReference>